<name>A0A1I0L801_9BACT</name>
<evidence type="ECO:0000313" key="1">
    <source>
        <dbReference type="EMBL" id="SEU36051.1"/>
    </source>
</evidence>
<dbReference type="Proteomes" id="UP000199181">
    <property type="component" value="Unassembled WGS sequence"/>
</dbReference>
<gene>
    <name evidence="1" type="ORF">SAMN05443639_12199</name>
</gene>
<sequence length="215" mass="22926">MWASGGEPNPRLRLAPGGVYSAHVSKPLPSSPGFLPAVQDSSATEIKGLRRRAFIPGVLGMASASSVGPVRLRSSPPDRSGADREPCVLVIAEQVSVRNDVARELARNFELLHALHFTSALRKLAARPSVSAIILDLALMDGRGASWFLARLVDHAYEGPRILLSSVLGRQETSSQSSGPRSHFTLATPWMPGELRAHIDRALGPPCAAQPSADM</sequence>
<dbReference type="AlphaFoldDB" id="A0A1I0L801"/>
<protein>
    <recommendedName>
        <fullName evidence="3">Response regulator receiver domain-containing protein</fullName>
    </recommendedName>
</protein>
<keyword evidence="2" id="KW-1185">Reference proteome</keyword>
<evidence type="ECO:0000313" key="2">
    <source>
        <dbReference type="Proteomes" id="UP000199181"/>
    </source>
</evidence>
<organism evidence="1 2">
    <name type="scientific">Stigmatella erecta</name>
    <dbReference type="NCBI Taxonomy" id="83460"/>
    <lineage>
        <taxon>Bacteria</taxon>
        <taxon>Pseudomonadati</taxon>
        <taxon>Myxococcota</taxon>
        <taxon>Myxococcia</taxon>
        <taxon>Myxococcales</taxon>
        <taxon>Cystobacterineae</taxon>
        <taxon>Archangiaceae</taxon>
        <taxon>Stigmatella</taxon>
    </lineage>
</organism>
<dbReference type="EMBL" id="FOIJ01000021">
    <property type="protein sequence ID" value="SEU36051.1"/>
    <property type="molecule type" value="Genomic_DNA"/>
</dbReference>
<accession>A0A1I0L801</accession>
<evidence type="ECO:0008006" key="3">
    <source>
        <dbReference type="Google" id="ProtNLM"/>
    </source>
</evidence>
<reference evidence="2" key="1">
    <citation type="submission" date="2016-10" db="EMBL/GenBank/DDBJ databases">
        <authorList>
            <person name="Varghese N."/>
            <person name="Submissions S."/>
        </authorList>
    </citation>
    <scope>NUCLEOTIDE SEQUENCE [LARGE SCALE GENOMIC DNA]</scope>
    <source>
        <strain evidence="2">DSM 16858</strain>
    </source>
</reference>
<proteinExistence type="predicted"/>